<organism evidence="2 3">
    <name type="scientific">Siphonobacter aquaeclarae</name>
    <dbReference type="NCBI Taxonomy" id="563176"/>
    <lineage>
        <taxon>Bacteria</taxon>
        <taxon>Pseudomonadati</taxon>
        <taxon>Bacteroidota</taxon>
        <taxon>Cytophagia</taxon>
        <taxon>Cytophagales</taxon>
        <taxon>Cytophagaceae</taxon>
        <taxon>Siphonobacter</taxon>
    </lineage>
</organism>
<evidence type="ECO:0000256" key="1">
    <source>
        <dbReference type="SAM" id="Phobius"/>
    </source>
</evidence>
<dbReference type="AlphaFoldDB" id="A0A1G9XNN7"/>
<keyword evidence="1" id="KW-0472">Membrane</keyword>
<evidence type="ECO:0008006" key="4">
    <source>
        <dbReference type="Google" id="ProtNLM"/>
    </source>
</evidence>
<protein>
    <recommendedName>
        <fullName evidence="4">Peptidase MA superfamily protein</fullName>
    </recommendedName>
</protein>
<keyword evidence="1" id="KW-1133">Transmembrane helix</keyword>
<dbReference type="RefSeq" id="WP_143011204.1">
    <property type="nucleotide sequence ID" value="NZ_FNGS01000011.1"/>
</dbReference>
<feature type="transmembrane region" description="Helical" evidence="1">
    <location>
        <begin position="9"/>
        <end position="28"/>
    </location>
</feature>
<sequence>MIRWSGKRLIVNIFLLGIFLLVAYYLWFPPIWACQTVRFRGYTEIENSVYVSNHTSQPRRDSLVNLIGQARARIRNFWGDQRGNATIIFCSNPEEYLTFCLLYEGAGCSLGTPTGSWIILNPDGLNVDVIAHEMCHDELFARLGWMKAKSALPQWFDEGLALMTDYRYSDPDTARRYSGYVQEWDVLTRHGKLSPRLQELETISGFFGAQRGKADPSRTARSYVTAGMEVARWTGLVGKPGLERLLQQVRDGYEFNVAYKEIEQYHRPKL</sequence>
<dbReference type="OrthoDB" id="43895at2"/>
<reference evidence="2 3" key="1">
    <citation type="submission" date="2016-10" db="EMBL/GenBank/DDBJ databases">
        <authorList>
            <person name="de Groot N.N."/>
        </authorList>
    </citation>
    <scope>NUCLEOTIDE SEQUENCE [LARGE SCALE GENOMIC DNA]</scope>
    <source>
        <strain evidence="2 3">DSM 21668</strain>
    </source>
</reference>
<dbReference type="Proteomes" id="UP000198901">
    <property type="component" value="Unassembled WGS sequence"/>
</dbReference>
<evidence type="ECO:0000313" key="2">
    <source>
        <dbReference type="EMBL" id="SDM98056.1"/>
    </source>
</evidence>
<evidence type="ECO:0000313" key="3">
    <source>
        <dbReference type="Proteomes" id="UP000198901"/>
    </source>
</evidence>
<proteinExistence type="predicted"/>
<dbReference type="STRING" id="563176.SAMN04488090_4683"/>
<accession>A0A1G9XNN7</accession>
<name>A0A1G9XNN7_9BACT</name>
<keyword evidence="1" id="KW-0812">Transmembrane</keyword>
<keyword evidence="3" id="KW-1185">Reference proteome</keyword>
<gene>
    <name evidence="2" type="ORF">SAMN04488090_4683</name>
</gene>
<dbReference type="EMBL" id="FNGS01000011">
    <property type="protein sequence ID" value="SDM98056.1"/>
    <property type="molecule type" value="Genomic_DNA"/>
</dbReference>